<dbReference type="Proteomes" id="UP001244297">
    <property type="component" value="Unassembled WGS sequence"/>
</dbReference>
<comment type="caution">
    <text evidence="2">The sequence shown here is derived from an EMBL/GenBank/DDBJ whole genome shotgun (WGS) entry which is preliminary data.</text>
</comment>
<evidence type="ECO:0000313" key="3">
    <source>
        <dbReference type="Proteomes" id="UP001244297"/>
    </source>
</evidence>
<gene>
    <name evidence="2" type="ORF">QWZ18_22200</name>
</gene>
<dbReference type="PANTHER" id="PTHR36505:SF1">
    <property type="entry name" value="BLR1072 PROTEIN"/>
    <property type="match status" value="1"/>
</dbReference>
<reference evidence="3" key="1">
    <citation type="journal article" date="2019" name="Int. J. Syst. Evol. Microbiol.">
        <title>The Global Catalogue of Microorganisms (GCM) 10K type strain sequencing project: providing services to taxonomists for standard genome sequencing and annotation.</title>
        <authorList>
            <consortium name="The Broad Institute Genomics Platform"/>
            <consortium name="The Broad Institute Genome Sequencing Center for Infectious Disease"/>
            <person name="Wu L."/>
            <person name="Ma J."/>
        </authorList>
    </citation>
    <scope>NUCLEOTIDE SEQUENCE [LARGE SCALE GENOMIC DNA]</scope>
    <source>
        <strain evidence="3">CECT 7806</strain>
    </source>
</reference>
<name>A0ABT8ATR6_9HYPH</name>
<feature type="domain" description="PRC-barrel" evidence="1">
    <location>
        <begin position="23"/>
        <end position="97"/>
    </location>
</feature>
<evidence type="ECO:0000259" key="1">
    <source>
        <dbReference type="Pfam" id="PF05239"/>
    </source>
</evidence>
<dbReference type="EMBL" id="JAUFPT010000071">
    <property type="protein sequence ID" value="MDN3573323.1"/>
    <property type="molecule type" value="Genomic_DNA"/>
</dbReference>
<dbReference type="Gene3D" id="2.30.30.240">
    <property type="entry name" value="PRC-barrel domain"/>
    <property type="match status" value="1"/>
</dbReference>
<keyword evidence="3" id="KW-1185">Reference proteome</keyword>
<dbReference type="Pfam" id="PF05239">
    <property type="entry name" value="PRC"/>
    <property type="match status" value="1"/>
</dbReference>
<sequence>MMDTQNIGVDAQSEAVRAGNLIASDKVEGTEVKLSGSSPIGIIKRLMIDKPSGRIVYAVIRLTSSSDQSANERAVPWKVLTYSTERRAYMIDSTYEQMRSGPVYPTTTSDPTFSPEWEEHVHNYFNTEPYWNSETDRGTDVPFGKKKT</sequence>
<accession>A0ABT8ATR6</accession>
<protein>
    <submittedName>
        <fullName evidence="2">PRC-barrel domain-containing protein</fullName>
    </submittedName>
</protein>
<dbReference type="SUPFAM" id="SSF50346">
    <property type="entry name" value="PRC-barrel domain"/>
    <property type="match status" value="1"/>
</dbReference>
<proteinExistence type="predicted"/>
<organism evidence="2 3">
    <name type="scientific">Methylobacterium longum</name>
    <dbReference type="NCBI Taxonomy" id="767694"/>
    <lineage>
        <taxon>Bacteria</taxon>
        <taxon>Pseudomonadati</taxon>
        <taxon>Pseudomonadota</taxon>
        <taxon>Alphaproteobacteria</taxon>
        <taxon>Hyphomicrobiales</taxon>
        <taxon>Methylobacteriaceae</taxon>
        <taxon>Methylobacterium</taxon>
    </lineage>
</organism>
<dbReference type="InterPro" id="IPR011033">
    <property type="entry name" value="PRC_barrel-like_sf"/>
</dbReference>
<dbReference type="InterPro" id="IPR027275">
    <property type="entry name" value="PRC-brl_dom"/>
</dbReference>
<evidence type="ECO:0000313" key="2">
    <source>
        <dbReference type="EMBL" id="MDN3573323.1"/>
    </source>
</evidence>
<dbReference type="PANTHER" id="PTHR36505">
    <property type="entry name" value="BLR1072 PROTEIN"/>
    <property type="match status" value="1"/>
</dbReference>
<dbReference type="RefSeq" id="WP_238293919.1">
    <property type="nucleotide sequence ID" value="NZ_BPQS01000086.1"/>
</dbReference>